<dbReference type="GO" id="GO:0008843">
    <property type="term" value="F:endochitinase activity"/>
    <property type="evidence" value="ECO:0007669"/>
    <property type="project" value="UniProtKB-EC"/>
</dbReference>
<evidence type="ECO:0000259" key="4">
    <source>
        <dbReference type="PROSITE" id="PS51910"/>
    </source>
</evidence>
<dbReference type="Gene3D" id="3.20.20.80">
    <property type="entry name" value="Glycosidases"/>
    <property type="match status" value="1"/>
</dbReference>
<dbReference type="InterPro" id="IPR050314">
    <property type="entry name" value="Glycosyl_Hydrlase_18"/>
</dbReference>
<dbReference type="HOGENOM" id="CLU_115911_0_0_1"/>
<dbReference type="EMBL" id="CDHN01000003">
    <property type="protein sequence ID" value="CEJ91233.1"/>
    <property type="molecule type" value="Genomic_DNA"/>
</dbReference>
<accession>A0A0A1TKS8</accession>
<dbReference type="InterPro" id="IPR001223">
    <property type="entry name" value="Glyco_hydro18_cat"/>
</dbReference>
<sequence>MMKFIVTNISVYRINAHTNLTEIKDMLDLLWRNNVDPQRIILGLAFYGCSATAASPSCVQPGCPFVSSGNAGACSGAAGVLINTEIKDIIQQNGLTPTFDREAAVKHISWGGNQWVSFDDEETFKIKAEFVKSTCLGGVMVWAISHDSRLGDDALALGRAIGATRNEISPGSWTSGLRPFQTS</sequence>
<keyword evidence="3" id="KW-0843">Virulence</keyword>
<dbReference type="AlphaFoldDB" id="A0A0A1TKS8"/>
<dbReference type="PROSITE" id="PS51910">
    <property type="entry name" value="GH18_2"/>
    <property type="match status" value="1"/>
</dbReference>
<dbReference type="PANTHER" id="PTHR11177">
    <property type="entry name" value="CHITINASE"/>
    <property type="match status" value="1"/>
</dbReference>
<dbReference type="InterPro" id="IPR017853">
    <property type="entry name" value="GH"/>
</dbReference>
<gene>
    <name evidence="5" type="ORF">VHEMI06957</name>
</gene>
<evidence type="ECO:0000256" key="2">
    <source>
        <dbReference type="ARBA" id="ARBA00012729"/>
    </source>
</evidence>
<evidence type="ECO:0000256" key="1">
    <source>
        <dbReference type="ARBA" id="ARBA00008682"/>
    </source>
</evidence>
<dbReference type="PANTHER" id="PTHR11177:SF333">
    <property type="entry name" value="CHITINASE"/>
    <property type="match status" value="1"/>
</dbReference>
<dbReference type="STRING" id="1531966.A0A0A1TKS8"/>
<dbReference type="Gene3D" id="3.10.50.10">
    <property type="match status" value="1"/>
</dbReference>
<proteinExistence type="inferred from homology"/>
<dbReference type="InterPro" id="IPR029070">
    <property type="entry name" value="Chitinase_insertion_sf"/>
</dbReference>
<reference evidence="5 6" key="1">
    <citation type="journal article" date="2015" name="Genome Announc.">
        <title>Draft Genome Sequence and Gene Annotation of the Entomopathogenic Fungus Verticillium hemipterigenum.</title>
        <authorList>
            <person name="Horn F."/>
            <person name="Habel A."/>
            <person name="Scharf D.H."/>
            <person name="Dworschak J."/>
            <person name="Brakhage A.A."/>
            <person name="Guthke R."/>
            <person name="Hertweck C."/>
            <person name="Linde J."/>
        </authorList>
    </citation>
    <scope>NUCLEOTIDE SEQUENCE [LARGE SCALE GENOMIC DNA]</scope>
</reference>
<name>A0A0A1TKS8_9HYPO</name>
<dbReference type="SUPFAM" id="SSF54556">
    <property type="entry name" value="Chitinase insertion domain"/>
    <property type="match status" value="1"/>
</dbReference>
<organism evidence="5 6">
    <name type="scientific">[Torrubiella] hemipterigena</name>
    <dbReference type="NCBI Taxonomy" id="1531966"/>
    <lineage>
        <taxon>Eukaryota</taxon>
        <taxon>Fungi</taxon>
        <taxon>Dikarya</taxon>
        <taxon>Ascomycota</taxon>
        <taxon>Pezizomycotina</taxon>
        <taxon>Sordariomycetes</taxon>
        <taxon>Hypocreomycetidae</taxon>
        <taxon>Hypocreales</taxon>
        <taxon>Clavicipitaceae</taxon>
        <taxon>Clavicipitaceae incertae sedis</taxon>
        <taxon>'Torrubiella' clade</taxon>
    </lineage>
</organism>
<dbReference type="EC" id="3.2.1.14" evidence="2"/>
<evidence type="ECO:0000313" key="5">
    <source>
        <dbReference type="EMBL" id="CEJ91233.1"/>
    </source>
</evidence>
<dbReference type="Pfam" id="PF00704">
    <property type="entry name" value="Glyco_hydro_18"/>
    <property type="match status" value="1"/>
</dbReference>
<dbReference type="GO" id="GO:0005975">
    <property type="term" value="P:carbohydrate metabolic process"/>
    <property type="evidence" value="ECO:0007669"/>
    <property type="project" value="InterPro"/>
</dbReference>
<keyword evidence="6" id="KW-1185">Reference proteome</keyword>
<protein>
    <recommendedName>
        <fullName evidence="2">chitinase</fullName>
        <ecNumber evidence="2">3.2.1.14</ecNumber>
    </recommendedName>
</protein>
<feature type="domain" description="GH18" evidence="4">
    <location>
        <begin position="1"/>
        <end position="164"/>
    </location>
</feature>
<dbReference type="OrthoDB" id="73875at2759"/>
<comment type="similarity">
    <text evidence="1">Belongs to the glycosyl hydrolase 18 family. Chitinase class V subfamily.</text>
</comment>
<evidence type="ECO:0000313" key="6">
    <source>
        <dbReference type="Proteomes" id="UP000039046"/>
    </source>
</evidence>
<dbReference type="Proteomes" id="UP000039046">
    <property type="component" value="Unassembled WGS sequence"/>
</dbReference>
<dbReference type="SUPFAM" id="SSF51445">
    <property type="entry name" value="(Trans)glycosidases"/>
    <property type="match status" value="1"/>
</dbReference>
<evidence type="ECO:0000256" key="3">
    <source>
        <dbReference type="ARBA" id="ARBA00023026"/>
    </source>
</evidence>